<dbReference type="Pfam" id="PF06585">
    <property type="entry name" value="JHBP"/>
    <property type="match status" value="1"/>
</dbReference>
<sequence length="244" mass="27256">MERTGILILCSCMLATVLGAKFPKSWTSCKPDENMNACLKDSIQTALVDLVPGMPSLGVLPLDPLHFDAITIDQGEGPVNIKLEFTDLDITGIKDMQIDSVNGDWKTMEIETLVPRLLSKGNYKVGGKILLLPIKGDGKCVLDMTNFRGHVKLHYTEKAAGSKTYYNVEKLDFDFDVENLVMQFDNLFNGDKALGDNMNKFLNQNWKEILHELKPNIAATFAVAFREISNRLFSRITKPQITPS</sequence>
<dbReference type="PANTHER" id="PTHR11008">
    <property type="entry name" value="PROTEIN TAKEOUT-LIKE PROTEIN"/>
    <property type="match status" value="1"/>
</dbReference>
<proteinExistence type="predicted"/>
<dbReference type="SMART" id="SM00700">
    <property type="entry name" value="JHBP"/>
    <property type="match status" value="1"/>
</dbReference>
<dbReference type="Proteomes" id="UP001307889">
    <property type="component" value="Chromosome 10"/>
</dbReference>
<dbReference type="Gene3D" id="3.15.10.30">
    <property type="entry name" value="Haemolymph juvenile hormone binding protein"/>
    <property type="match status" value="1"/>
</dbReference>
<organism evidence="2 3">
    <name type="scientific">Nesidiocoris tenuis</name>
    <dbReference type="NCBI Taxonomy" id="355587"/>
    <lineage>
        <taxon>Eukaryota</taxon>
        <taxon>Metazoa</taxon>
        <taxon>Ecdysozoa</taxon>
        <taxon>Arthropoda</taxon>
        <taxon>Hexapoda</taxon>
        <taxon>Insecta</taxon>
        <taxon>Pterygota</taxon>
        <taxon>Neoptera</taxon>
        <taxon>Paraneoptera</taxon>
        <taxon>Hemiptera</taxon>
        <taxon>Heteroptera</taxon>
        <taxon>Panheteroptera</taxon>
        <taxon>Cimicomorpha</taxon>
        <taxon>Miridae</taxon>
        <taxon>Dicyphina</taxon>
        <taxon>Nesidiocoris</taxon>
    </lineage>
</organism>
<keyword evidence="3" id="KW-1185">Reference proteome</keyword>
<feature type="signal peptide" evidence="1">
    <location>
        <begin position="1"/>
        <end position="19"/>
    </location>
</feature>
<evidence type="ECO:0000313" key="3">
    <source>
        <dbReference type="Proteomes" id="UP001307889"/>
    </source>
</evidence>
<gene>
    <name evidence="2" type="ORF">NTJ_11918</name>
</gene>
<name>A0ABN7B3W6_9HEMI</name>
<dbReference type="EMBL" id="AP028918">
    <property type="protein sequence ID" value="BES99102.1"/>
    <property type="molecule type" value="Genomic_DNA"/>
</dbReference>
<dbReference type="InterPro" id="IPR010562">
    <property type="entry name" value="Haemolymph_juvenile_hormone-bd"/>
</dbReference>
<evidence type="ECO:0000256" key="1">
    <source>
        <dbReference type="SAM" id="SignalP"/>
    </source>
</evidence>
<accession>A0ABN7B3W6</accession>
<dbReference type="InterPro" id="IPR038606">
    <property type="entry name" value="To_sf"/>
</dbReference>
<keyword evidence="1" id="KW-0732">Signal</keyword>
<feature type="chain" id="PRO_5045862381" evidence="1">
    <location>
        <begin position="20"/>
        <end position="244"/>
    </location>
</feature>
<evidence type="ECO:0000313" key="2">
    <source>
        <dbReference type="EMBL" id="BES99102.1"/>
    </source>
</evidence>
<dbReference type="PANTHER" id="PTHR11008:SF40">
    <property type="entry name" value="PROTEIN TAKEOUT"/>
    <property type="match status" value="1"/>
</dbReference>
<protein>
    <submittedName>
        <fullName evidence="2">JHBP</fullName>
    </submittedName>
</protein>
<reference evidence="2 3" key="1">
    <citation type="submission" date="2023-09" db="EMBL/GenBank/DDBJ databases">
        <title>Nesidiocoris tenuis whole genome shotgun sequence.</title>
        <authorList>
            <person name="Shibata T."/>
            <person name="Shimoda M."/>
            <person name="Kobayashi T."/>
            <person name="Uehara T."/>
        </authorList>
    </citation>
    <scope>NUCLEOTIDE SEQUENCE [LARGE SCALE GENOMIC DNA]</scope>
    <source>
        <strain evidence="2 3">Japan</strain>
    </source>
</reference>